<dbReference type="AlphaFoldDB" id="I3E5J6"/>
<sequence length="92" mass="10934">MIPNRLQYPFYQLFQQLLPDEEHKDAIDALTHLVTDIIAEESLAIDWVNKEDVKREMRKKIKKQLRASIIPKDQLESVTQQIMSLAMVHYKR</sequence>
<protein>
    <submittedName>
        <fullName evidence="2">Type I site-specific deoxyribonuclease, HsdR family, putative</fullName>
    </submittedName>
</protein>
<dbReference type="STRING" id="997296.PB1_02470"/>
<proteinExistence type="predicted"/>
<accession>I3E5J6</accession>
<name>I3E5J6_BACMT</name>
<dbReference type="eggNOG" id="COG0610">
    <property type="taxonomic scope" value="Bacteria"/>
</dbReference>
<gene>
    <name evidence="2" type="ORF">PB1_02470</name>
</gene>
<dbReference type="InterPro" id="IPR021810">
    <property type="entry name" value="T1RH-like_C"/>
</dbReference>
<evidence type="ECO:0000259" key="1">
    <source>
        <dbReference type="Pfam" id="PF11867"/>
    </source>
</evidence>
<dbReference type="RefSeq" id="WP_003350514.1">
    <property type="nucleotide sequence ID" value="NZ_AFEU01000001.1"/>
</dbReference>
<dbReference type="Pfam" id="PF11867">
    <property type="entry name" value="T1RH-like_C"/>
    <property type="match status" value="1"/>
</dbReference>
<dbReference type="Proteomes" id="UP000010523">
    <property type="component" value="Unassembled WGS sequence"/>
</dbReference>
<evidence type="ECO:0000313" key="3">
    <source>
        <dbReference type="Proteomes" id="UP000010523"/>
    </source>
</evidence>
<evidence type="ECO:0000313" key="2">
    <source>
        <dbReference type="EMBL" id="EIJ81767.1"/>
    </source>
</evidence>
<dbReference type="EMBL" id="AFEU01000001">
    <property type="protein sequence ID" value="EIJ81767.1"/>
    <property type="molecule type" value="Genomic_DNA"/>
</dbReference>
<comment type="caution">
    <text evidence="2">The sequence shown here is derived from an EMBL/GenBank/DDBJ whole genome shotgun (WGS) entry which is preliminary data.</text>
</comment>
<dbReference type="PATRIC" id="fig|997296.3.peg.549"/>
<feature type="domain" description="Type I restriction enzyme HindI endonuclease subunit-like C-terminal" evidence="1">
    <location>
        <begin position="10"/>
        <end position="86"/>
    </location>
</feature>
<organism evidence="2 3">
    <name type="scientific">Bacillus methanolicus PB1</name>
    <dbReference type="NCBI Taxonomy" id="997296"/>
    <lineage>
        <taxon>Bacteria</taxon>
        <taxon>Bacillati</taxon>
        <taxon>Bacillota</taxon>
        <taxon>Bacilli</taxon>
        <taxon>Bacillales</taxon>
        <taxon>Bacillaceae</taxon>
        <taxon>Bacillus</taxon>
    </lineage>
</organism>
<reference evidence="2 3" key="1">
    <citation type="journal article" date="2012" name="Appl. Environ. Microbiol.">
        <title>Genome Sequence of Thermotolerant Bacillus methanolicus: Features and Regulation Related to Methylotrophy and Production of L-Lysine and L-Glutamate from Methanol.</title>
        <authorList>
            <person name="Heggeset T.M."/>
            <person name="Krog A."/>
            <person name="Balzer S."/>
            <person name="Wentzel A."/>
            <person name="Ellingsen T.E."/>
            <person name="Brautaset T."/>
        </authorList>
    </citation>
    <scope>NUCLEOTIDE SEQUENCE [LARGE SCALE GENOMIC DNA]</scope>
    <source>
        <strain evidence="2 3">PB1</strain>
    </source>
</reference>
<keyword evidence="3" id="KW-1185">Reference proteome</keyword>